<dbReference type="PRINTS" id="PR00081">
    <property type="entry name" value="GDHRDH"/>
</dbReference>
<evidence type="ECO:0000256" key="2">
    <source>
        <dbReference type="ARBA" id="ARBA00023002"/>
    </source>
</evidence>
<organism evidence="3">
    <name type="scientific">Microbacterium sp. A8/3-1</name>
    <dbReference type="NCBI Taxonomy" id="3160749"/>
    <lineage>
        <taxon>Bacteria</taxon>
        <taxon>Bacillati</taxon>
        <taxon>Actinomycetota</taxon>
        <taxon>Actinomycetes</taxon>
        <taxon>Micrococcales</taxon>
        <taxon>Microbacteriaceae</taxon>
        <taxon>Microbacterium</taxon>
    </lineage>
</organism>
<dbReference type="PROSITE" id="PS00061">
    <property type="entry name" value="ADH_SHORT"/>
    <property type="match status" value="1"/>
</dbReference>
<dbReference type="InterPro" id="IPR036291">
    <property type="entry name" value="NAD(P)-bd_dom_sf"/>
</dbReference>
<dbReference type="EMBL" id="CP158357">
    <property type="protein sequence ID" value="XBX78029.1"/>
    <property type="molecule type" value="Genomic_DNA"/>
</dbReference>
<gene>
    <name evidence="3" type="ORF">ABS642_19260</name>
</gene>
<dbReference type="GO" id="GO:0047936">
    <property type="term" value="F:glucose 1-dehydrogenase [NAD(P)+] activity"/>
    <property type="evidence" value="ECO:0007669"/>
    <property type="project" value="UniProtKB-EC"/>
</dbReference>
<proteinExistence type="inferred from homology"/>
<dbReference type="SUPFAM" id="SSF51735">
    <property type="entry name" value="NAD(P)-binding Rossmann-fold domains"/>
    <property type="match status" value="1"/>
</dbReference>
<evidence type="ECO:0000313" key="3">
    <source>
        <dbReference type="EMBL" id="XBX78029.1"/>
    </source>
</evidence>
<evidence type="ECO:0000256" key="1">
    <source>
        <dbReference type="ARBA" id="ARBA00006484"/>
    </source>
</evidence>
<dbReference type="RefSeq" id="WP_350351416.1">
    <property type="nucleotide sequence ID" value="NZ_CP158357.1"/>
</dbReference>
<name>A0AAU7VUC3_9MICO</name>
<dbReference type="Pfam" id="PF13561">
    <property type="entry name" value="adh_short_C2"/>
    <property type="match status" value="1"/>
</dbReference>
<comment type="similarity">
    <text evidence="1">Belongs to the short-chain dehydrogenases/reductases (SDR) family.</text>
</comment>
<sequence length="254" mass="26877">MRHADKNAFITGAGSGIGRETALRLASEGARVLVTDVSADGAAETVRLIEEAGGTAVAAVVDVRSRDQIRAAVERAREEWGALHLLINNAGVVTEHSFETLTEEAWDFVFDINLKGQFLVAQEVAPLIAESGGGAIVNLSTVEALVVVTSTGTAQPHYNASKGGVPMLTKALAVELAAKNIRVNCVAPGPIATDFFDYESVTSDEALEFMKQRLLVPRVGLPADIASAVSWLLSDEASWIDGIQLPVDGGWLTR</sequence>
<accession>A0AAU7VUC3</accession>
<keyword evidence="2 3" id="KW-0560">Oxidoreductase</keyword>
<dbReference type="InterPro" id="IPR020904">
    <property type="entry name" value="Sc_DH/Rdtase_CS"/>
</dbReference>
<dbReference type="EC" id="1.1.1.47" evidence="3"/>
<protein>
    <submittedName>
        <fullName evidence="3">Glucose 1-dehydrogenase</fullName>
        <ecNumber evidence="3">1.1.1.47</ecNumber>
    </submittedName>
</protein>
<dbReference type="PRINTS" id="PR00080">
    <property type="entry name" value="SDRFAMILY"/>
</dbReference>
<dbReference type="FunFam" id="3.40.50.720:FF:000084">
    <property type="entry name" value="Short-chain dehydrogenase reductase"/>
    <property type="match status" value="1"/>
</dbReference>
<dbReference type="AlphaFoldDB" id="A0AAU7VUC3"/>
<dbReference type="CDD" id="cd05233">
    <property type="entry name" value="SDR_c"/>
    <property type="match status" value="1"/>
</dbReference>
<dbReference type="InterPro" id="IPR002347">
    <property type="entry name" value="SDR_fam"/>
</dbReference>
<reference evidence="3" key="1">
    <citation type="submission" date="2024-06" db="EMBL/GenBank/DDBJ databases">
        <title>Draft genome sequence of Microbacterium sp. strain A8/3-1, isolated from Oxytropis tragacanthoides Fisch. ex DC. Root nodules in the Altai region of Russia.</title>
        <authorList>
            <person name="Sazanova A."/>
            <person name="Guro P."/>
            <person name="Kuznetsova I."/>
            <person name="Belimov A."/>
            <person name="Safronova V."/>
        </authorList>
    </citation>
    <scope>NUCLEOTIDE SEQUENCE</scope>
    <source>
        <strain evidence="3">A8/3-1</strain>
    </source>
</reference>
<dbReference type="PANTHER" id="PTHR42760">
    <property type="entry name" value="SHORT-CHAIN DEHYDROGENASES/REDUCTASES FAMILY MEMBER"/>
    <property type="match status" value="1"/>
</dbReference>
<dbReference type="NCBIfam" id="NF005559">
    <property type="entry name" value="PRK07231.1"/>
    <property type="match status" value="1"/>
</dbReference>
<dbReference type="Gene3D" id="3.40.50.720">
    <property type="entry name" value="NAD(P)-binding Rossmann-like Domain"/>
    <property type="match status" value="1"/>
</dbReference>
<dbReference type="PANTHER" id="PTHR42760:SF133">
    <property type="entry name" value="3-OXOACYL-[ACYL-CARRIER-PROTEIN] REDUCTASE"/>
    <property type="match status" value="1"/>
</dbReference>